<gene>
    <name evidence="5" type="ORF">PV327_007075</name>
</gene>
<protein>
    <recommendedName>
        <fullName evidence="4">MD-2-related lipid-recognition domain-containing protein</fullName>
    </recommendedName>
</protein>
<evidence type="ECO:0000256" key="1">
    <source>
        <dbReference type="ARBA" id="ARBA00004613"/>
    </source>
</evidence>
<sequence length="116" mass="13057">MTVKQDDVFYIEVQLALLPLTSLLVSLIYQPVNRVTAAVSAEILGTPKELPFPNSDVCTDPNSGITCPLSDGNTFRYTYTQLIKKEYPKITSIGRWKLLDENERNIVCLEIPVVIR</sequence>
<dbReference type="EMBL" id="JAQQBR010001833">
    <property type="protein sequence ID" value="KAK0163390.1"/>
    <property type="molecule type" value="Genomic_DNA"/>
</dbReference>
<comment type="caution">
    <text evidence="5">The sequence shown here is derived from an EMBL/GenBank/DDBJ whole genome shotgun (WGS) entry which is preliminary data.</text>
</comment>
<evidence type="ECO:0000256" key="2">
    <source>
        <dbReference type="ARBA" id="ARBA00006370"/>
    </source>
</evidence>
<dbReference type="InterPro" id="IPR014756">
    <property type="entry name" value="Ig_E-set"/>
</dbReference>
<dbReference type="GO" id="GO:0005576">
    <property type="term" value="C:extracellular region"/>
    <property type="evidence" value="ECO:0007669"/>
    <property type="project" value="UniProtKB-SubCell"/>
</dbReference>
<evidence type="ECO:0000313" key="6">
    <source>
        <dbReference type="Proteomes" id="UP001168972"/>
    </source>
</evidence>
<dbReference type="Gene3D" id="2.60.40.770">
    <property type="match status" value="1"/>
</dbReference>
<reference evidence="5" key="1">
    <citation type="journal article" date="2023" name="bioRxiv">
        <title>Scaffold-level genome assemblies of two parasitoid biocontrol wasps reveal the parthenogenesis mechanism and an associated novel virus.</title>
        <authorList>
            <person name="Inwood S."/>
            <person name="Skelly J."/>
            <person name="Guhlin J."/>
            <person name="Harrop T."/>
            <person name="Goldson S."/>
            <person name="Dearden P."/>
        </authorList>
    </citation>
    <scope>NUCLEOTIDE SEQUENCE</scope>
    <source>
        <strain evidence="5">Lincoln</strain>
        <tissue evidence="5">Whole body</tissue>
    </source>
</reference>
<feature type="domain" description="MD-2-related lipid-recognition" evidence="4">
    <location>
        <begin position="2"/>
        <end position="113"/>
    </location>
</feature>
<dbReference type="InterPro" id="IPR003172">
    <property type="entry name" value="ML_dom"/>
</dbReference>
<proteinExistence type="inferred from homology"/>
<evidence type="ECO:0000259" key="4">
    <source>
        <dbReference type="SMART" id="SM00737"/>
    </source>
</evidence>
<dbReference type="SMART" id="SM00737">
    <property type="entry name" value="ML"/>
    <property type="match status" value="1"/>
</dbReference>
<keyword evidence="3" id="KW-0964">Secreted</keyword>
<keyword evidence="6" id="KW-1185">Reference proteome</keyword>
<dbReference type="Pfam" id="PF02221">
    <property type="entry name" value="E1_DerP2_DerF2"/>
    <property type="match status" value="1"/>
</dbReference>
<dbReference type="AlphaFoldDB" id="A0AA39KJ27"/>
<comment type="subcellular location">
    <subcellularLocation>
        <location evidence="1">Secreted</location>
    </subcellularLocation>
</comment>
<dbReference type="Proteomes" id="UP001168972">
    <property type="component" value="Unassembled WGS sequence"/>
</dbReference>
<dbReference type="FunFam" id="2.60.40.770:FF:000001">
    <property type="entry name" value="NPC intracellular cholesterol transporter 2"/>
    <property type="match status" value="1"/>
</dbReference>
<name>A0AA39KJ27_MICHY</name>
<dbReference type="SUPFAM" id="SSF81296">
    <property type="entry name" value="E set domains"/>
    <property type="match status" value="1"/>
</dbReference>
<organism evidence="5 6">
    <name type="scientific">Microctonus hyperodae</name>
    <name type="common">Parasitoid wasp</name>
    <dbReference type="NCBI Taxonomy" id="165561"/>
    <lineage>
        <taxon>Eukaryota</taxon>
        <taxon>Metazoa</taxon>
        <taxon>Ecdysozoa</taxon>
        <taxon>Arthropoda</taxon>
        <taxon>Hexapoda</taxon>
        <taxon>Insecta</taxon>
        <taxon>Pterygota</taxon>
        <taxon>Neoptera</taxon>
        <taxon>Endopterygota</taxon>
        <taxon>Hymenoptera</taxon>
        <taxon>Apocrita</taxon>
        <taxon>Ichneumonoidea</taxon>
        <taxon>Braconidae</taxon>
        <taxon>Euphorinae</taxon>
        <taxon>Microctonus</taxon>
    </lineage>
</organism>
<evidence type="ECO:0000256" key="3">
    <source>
        <dbReference type="ARBA" id="ARBA00022525"/>
    </source>
</evidence>
<accession>A0AA39KJ27</accession>
<comment type="similarity">
    <text evidence="2">Belongs to the NPC2 family.</text>
</comment>
<reference evidence="5" key="2">
    <citation type="submission" date="2023-03" db="EMBL/GenBank/DDBJ databases">
        <authorList>
            <person name="Inwood S.N."/>
            <person name="Skelly J.G."/>
            <person name="Guhlin J."/>
            <person name="Harrop T.W.R."/>
            <person name="Goldson S.G."/>
            <person name="Dearden P.K."/>
        </authorList>
    </citation>
    <scope>NUCLEOTIDE SEQUENCE</scope>
    <source>
        <strain evidence="5">Lincoln</strain>
        <tissue evidence="5">Whole body</tissue>
    </source>
</reference>
<evidence type="ECO:0000313" key="5">
    <source>
        <dbReference type="EMBL" id="KAK0163390.1"/>
    </source>
</evidence>